<evidence type="ECO:0000313" key="1">
    <source>
        <dbReference type="EMBL" id="CAG8686084.1"/>
    </source>
</evidence>
<feature type="non-terminal residue" evidence="1">
    <location>
        <position position="82"/>
    </location>
</feature>
<dbReference type="Proteomes" id="UP000789525">
    <property type="component" value="Unassembled WGS sequence"/>
</dbReference>
<proteinExistence type="predicted"/>
<protein>
    <submittedName>
        <fullName evidence="1">7493_t:CDS:1</fullName>
    </submittedName>
</protein>
<evidence type="ECO:0000313" key="2">
    <source>
        <dbReference type="Proteomes" id="UP000789525"/>
    </source>
</evidence>
<dbReference type="EMBL" id="CAJVPT010028043">
    <property type="protein sequence ID" value="CAG8686084.1"/>
    <property type="molecule type" value="Genomic_DNA"/>
</dbReference>
<keyword evidence="2" id="KW-1185">Reference proteome</keyword>
<gene>
    <name evidence="1" type="ORF">ACOLOM_LOCUS9556</name>
</gene>
<reference evidence="1" key="1">
    <citation type="submission" date="2021-06" db="EMBL/GenBank/DDBJ databases">
        <authorList>
            <person name="Kallberg Y."/>
            <person name="Tangrot J."/>
            <person name="Rosling A."/>
        </authorList>
    </citation>
    <scope>NUCLEOTIDE SEQUENCE</scope>
    <source>
        <strain evidence="1">CL356</strain>
    </source>
</reference>
<comment type="caution">
    <text evidence="1">The sequence shown here is derived from an EMBL/GenBank/DDBJ whole genome shotgun (WGS) entry which is preliminary data.</text>
</comment>
<accession>A0ACA9NZY0</accession>
<organism evidence="1 2">
    <name type="scientific">Acaulospora colombiana</name>
    <dbReference type="NCBI Taxonomy" id="27376"/>
    <lineage>
        <taxon>Eukaryota</taxon>
        <taxon>Fungi</taxon>
        <taxon>Fungi incertae sedis</taxon>
        <taxon>Mucoromycota</taxon>
        <taxon>Glomeromycotina</taxon>
        <taxon>Glomeromycetes</taxon>
        <taxon>Diversisporales</taxon>
        <taxon>Acaulosporaceae</taxon>
        <taxon>Acaulospora</taxon>
    </lineage>
</organism>
<sequence>MYDKMEPALKKFICSNLQNINSKYYEFSNFFGNELIGCNSFAMYYKAKCNIRNLNDVVALRLETKFDNDDLNEQSLKRQINE</sequence>
<name>A0ACA9NZY0_9GLOM</name>